<feature type="compositionally biased region" description="Low complexity" evidence="1">
    <location>
        <begin position="114"/>
        <end position="126"/>
    </location>
</feature>
<proteinExistence type="predicted"/>
<feature type="compositionally biased region" description="Basic and acidic residues" evidence="1">
    <location>
        <begin position="142"/>
        <end position="167"/>
    </location>
</feature>
<feature type="transmembrane region" description="Helical" evidence="2">
    <location>
        <begin position="383"/>
        <end position="402"/>
    </location>
</feature>
<accession>A0A432MLH3</accession>
<evidence type="ECO:0000313" key="4">
    <source>
        <dbReference type="Proteomes" id="UP000280296"/>
    </source>
</evidence>
<comment type="caution">
    <text evidence="3">The sequence shown here is derived from an EMBL/GenBank/DDBJ whole genome shotgun (WGS) entry which is preliminary data.</text>
</comment>
<feature type="transmembrane region" description="Helical" evidence="2">
    <location>
        <begin position="326"/>
        <end position="349"/>
    </location>
</feature>
<sequence>MFQGVGAARAGVSSRLLIHPKTVTMTRTEADRSTTRRRFGADGNVRGAVGERRVGSGPQPMPVRTRCPRCETVLNVPSGAEGRKLKCPRCTTTFRVGDPGASARSSLPGEDTASPVSSPSVDSVPVRRPPIDDEDLPVVSGDLREQFDLPLLREDDDDRPAPRRGSDPGRGPSSGGVPVAPGGPSPYAEADAAGLIEDDEPVRPRRLAGAEARATSRRCSCGGVVPVGMSICPRCGLDQETGTRDTEFDLLEVQAPPPRAPAPPFGVMVVGTCSALVGAGLAIAAVVLYVVKDEAPYRWGFLLLGAVSAFGVFAAVRLLRHRSARLLILALLLGGLIDVASMIVLPILVPPPYEPPPPTVSPTGEFVPPPIPSLTERINWDQVTLGIVILGVAAAVAIYLTSPQVRRYSQGR</sequence>
<gene>
    <name evidence="3" type="ORF">TsocGM_07895</name>
</gene>
<keyword evidence="2" id="KW-0472">Membrane</keyword>
<reference evidence="3 4" key="1">
    <citation type="submission" date="2018-12" db="EMBL/GenBank/DDBJ databases">
        <authorList>
            <person name="Toschakov S.V."/>
        </authorList>
    </citation>
    <scope>NUCLEOTIDE SEQUENCE [LARGE SCALE GENOMIC DNA]</scope>
    <source>
        <strain evidence="3 4">GM2012</strain>
    </source>
</reference>
<dbReference type="Proteomes" id="UP000280296">
    <property type="component" value="Unassembled WGS sequence"/>
</dbReference>
<feature type="region of interest" description="Disordered" evidence="1">
    <location>
        <begin position="90"/>
        <end position="190"/>
    </location>
</feature>
<dbReference type="EMBL" id="RYZH01000012">
    <property type="protein sequence ID" value="RUL88251.1"/>
    <property type="molecule type" value="Genomic_DNA"/>
</dbReference>
<feature type="transmembrane region" description="Helical" evidence="2">
    <location>
        <begin position="297"/>
        <end position="319"/>
    </location>
</feature>
<organism evidence="3 4">
    <name type="scientific">Tautonia sociabilis</name>
    <dbReference type="NCBI Taxonomy" id="2080755"/>
    <lineage>
        <taxon>Bacteria</taxon>
        <taxon>Pseudomonadati</taxon>
        <taxon>Planctomycetota</taxon>
        <taxon>Planctomycetia</taxon>
        <taxon>Isosphaerales</taxon>
        <taxon>Isosphaeraceae</taxon>
        <taxon>Tautonia</taxon>
    </lineage>
</organism>
<protein>
    <recommendedName>
        <fullName evidence="5">Zinc finger/thioredoxin putative domain-containing protein</fullName>
    </recommendedName>
</protein>
<evidence type="ECO:0000256" key="2">
    <source>
        <dbReference type="SAM" id="Phobius"/>
    </source>
</evidence>
<evidence type="ECO:0000313" key="3">
    <source>
        <dbReference type="EMBL" id="RUL88251.1"/>
    </source>
</evidence>
<dbReference type="Gene3D" id="2.20.28.160">
    <property type="match status" value="1"/>
</dbReference>
<dbReference type="AlphaFoldDB" id="A0A432MLH3"/>
<name>A0A432MLH3_9BACT</name>
<keyword evidence="4" id="KW-1185">Reference proteome</keyword>
<feature type="compositionally biased region" description="Low complexity" evidence="1">
    <location>
        <begin position="169"/>
        <end position="186"/>
    </location>
</feature>
<keyword evidence="2" id="KW-1133">Transmembrane helix</keyword>
<evidence type="ECO:0000256" key="1">
    <source>
        <dbReference type="SAM" id="MobiDB-lite"/>
    </source>
</evidence>
<keyword evidence="2" id="KW-0812">Transmembrane</keyword>
<evidence type="ECO:0008006" key="5">
    <source>
        <dbReference type="Google" id="ProtNLM"/>
    </source>
</evidence>
<feature type="transmembrane region" description="Helical" evidence="2">
    <location>
        <begin position="265"/>
        <end position="291"/>
    </location>
</feature>
<reference evidence="3 4" key="2">
    <citation type="submission" date="2019-01" db="EMBL/GenBank/DDBJ databases">
        <title>Tautonia sociabilis, a novel thermotolerant planctomycete of Isosphaeraceae family, isolated from a 4000 m deep subterranean habitat.</title>
        <authorList>
            <person name="Kovaleva O.L."/>
            <person name="Elcheninov A.G."/>
            <person name="Van Heerden E."/>
            <person name="Toshchakov S.V."/>
            <person name="Novikov A."/>
            <person name="Bonch-Osmolovskaya E.A."/>
            <person name="Kublanov I.V."/>
        </authorList>
    </citation>
    <scope>NUCLEOTIDE SEQUENCE [LARGE SCALE GENOMIC DNA]</scope>
    <source>
        <strain evidence="3 4">GM2012</strain>
    </source>
</reference>
<dbReference type="InterPro" id="IPR011723">
    <property type="entry name" value="Znf/thioredoxin_put"/>
</dbReference>
<dbReference type="NCBIfam" id="TIGR02098">
    <property type="entry name" value="MJ0042_CXXC"/>
    <property type="match status" value="1"/>
</dbReference>